<protein>
    <submittedName>
        <fullName evidence="1">Uncharacterized protein</fullName>
    </submittedName>
</protein>
<dbReference type="RefSeq" id="WP_130918977.1">
    <property type="nucleotide sequence ID" value="NZ_LR215973.1"/>
</dbReference>
<evidence type="ECO:0000313" key="1">
    <source>
        <dbReference type="EMBL" id="VFB01487.1"/>
    </source>
</evidence>
<name>A0A4U8W5U1_9NOCA</name>
<proteinExistence type="predicted"/>
<reference evidence="1 2" key="1">
    <citation type="submission" date="2019-02" db="EMBL/GenBank/DDBJ databases">
        <authorList>
            <consortium name="Pathogen Informatics"/>
        </authorList>
    </citation>
    <scope>NUCLEOTIDE SEQUENCE [LARGE SCALE GENOMIC DNA]</scope>
    <source>
        <strain evidence="1 2">3012STDY6756504</strain>
    </source>
</reference>
<dbReference type="AlphaFoldDB" id="A0A4U8W5U1"/>
<gene>
    <name evidence="1" type="ORF">NCTC10797_05306</name>
</gene>
<dbReference type="EMBL" id="LR215973">
    <property type="protein sequence ID" value="VFB01487.1"/>
    <property type="molecule type" value="Genomic_DNA"/>
</dbReference>
<evidence type="ECO:0000313" key="2">
    <source>
        <dbReference type="Proteomes" id="UP000290439"/>
    </source>
</evidence>
<sequence>MSKEQHDGPTPLKLKTNRILTHAVANLELDDLNERIRQGEPIRAYFRNEEVEFTWGRADDGTPLTLARVLRQILTDDAVTLDDISATFIDVPDTVPDEWE</sequence>
<organism evidence="1 2">
    <name type="scientific">Nocardia cyriacigeorgica</name>
    <dbReference type="NCBI Taxonomy" id="135487"/>
    <lineage>
        <taxon>Bacteria</taxon>
        <taxon>Bacillati</taxon>
        <taxon>Actinomycetota</taxon>
        <taxon>Actinomycetes</taxon>
        <taxon>Mycobacteriales</taxon>
        <taxon>Nocardiaceae</taxon>
        <taxon>Nocardia</taxon>
    </lineage>
</organism>
<accession>A0A4U8W5U1</accession>
<dbReference type="Proteomes" id="UP000290439">
    <property type="component" value="Chromosome"/>
</dbReference>